<protein>
    <recommendedName>
        <fullName evidence="8">Pantothenate synthetase</fullName>
        <shortName evidence="8">PS</shortName>
        <ecNumber evidence="8">6.3.2.1</ecNumber>
    </recommendedName>
    <alternativeName>
        <fullName evidence="8">Pantoate--beta-alanine ligase</fullName>
    </alternativeName>
    <alternativeName>
        <fullName evidence="8">Pantoate-activating enzyme</fullName>
    </alternativeName>
</protein>
<evidence type="ECO:0000256" key="8">
    <source>
        <dbReference type="HAMAP-Rule" id="MF_00158"/>
    </source>
</evidence>
<feature type="binding site" evidence="8">
    <location>
        <begin position="27"/>
        <end position="34"/>
    </location>
    <ligand>
        <name>ATP</name>
        <dbReference type="ChEBI" id="CHEBI:30616"/>
    </ligand>
</feature>
<evidence type="ECO:0000256" key="5">
    <source>
        <dbReference type="ARBA" id="ARBA00022741"/>
    </source>
</evidence>
<evidence type="ECO:0000256" key="6">
    <source>
        <dbReference type="ARBA" id="ARBA00022840"/>
    </source>
</evidence>
<dbReference type="HAMAP" id="MF_00158">
    <property type="entry name" value="PanC"/>
    <property type="match status" value="1"/>
</dbReference>
<dbReference type="Gene3D" id="3.40.50.620">
    <property type="entry name" value="HUPs"/>
    <property type="match status" value="1"/>
</dbReference>
<evidence type="ECO:0000256" key="2">
    <source>
        <dbReference type="ARBA" id="ARBA00009256"/>
    </source>
</evidence>
<dbReference type="AlphaFoldDB" id="A0A2N5ZHF7"/>
<accession>A0A2N5ZHF7</accession>
<dbReference type="CDD" id="cd00560">
    <property type="entry name" value="PanC"/>
    <property type="match status" value="1"/>
</dbReference>
<keyword evidence="4 8" id="KW-0566">Pantothenate biosynthesis</keyword>
<dbReference type="EMBL" id="PKTG01000074">
    <property type="protein sequence ID" value="PLX18052.1"/>
    <property type="molecule type" value="Genomic_DNA"/>
</dbReference>
<keyword evidence="5 8" id="KW-0547">Nucleotide-binding</keyword>
<evidence type="ECO:0000313" key="9">
    <source>
        <dbReference type="EMBL" id="PLX18052.1"/>
    </source>
</evidence>
<gene>
    <name evidence="8" type="primary">panC</name>
    <name evidence="9" type="ORF">C0601_05835</name>
</gene>
<dbReference type="EC" id="6.3.2.1" evidence="8"/>
<feature type="active site" description="Proton donor" evidence="8">
    <location>
        <position position="34"/>
    </location>
</feature>
<dbReference type="Proteomes" id="UP000234857">
    <property type="component" value="Unassembled WGS sequence"/>
</dbReference>
<keyword evidence="6 8" id="KW-0067">ATP-binding</keyword>
<dbReference type="GO" id="GO:0005829">
    <property type="term" value="C:cytosol"/>
    <property type="evidence" value="ECO:0007669"/>
    <property type="project" value="TreeGrafter"/>
</dbReference>
<dbReference type="FunFam" id="3.40.50.620:FF:000013">
    <property type="entry name" value="Pantothenate synthetase"/>
    <property type="match status" value="1"/>
</dbReference>
<evidence type="ECO:0000256" key="3">
    <source>
        <dbReference type="ARBA" id="ARBA00022598"/>
    </source>
</evidence>
<comment type="catalytic activity">
    <reaction evidence="7 8">
        <text>(R)-pantoate + beta-alanine + ATP = (R)-pantothenate + AMP + diphosphate + H(+)</text>
        <dbReference type="Rhea" id="RHEA:10912"/>
        <dbReference type="ChEBI" id="CHEBI:15378"/>
        <dbReference type="ChEBI" id="CHEBI:15980"/>
        <dbReference type="ChEBI" id="CHEBI:29032"/>
        <dbReference type="ChEBI" id="CHEBI:30616"/>
        <dbReference type="ChEBI" id="CHEBI:33019"/>
        <dbReference type="ChEBI" id="CHEBI:57966"/>
        <dbReference type="ChEBI" id="CHEBI:456215"/>
        <dbReference type="EC" id="6.3.2.1"/>
    </reaction>
</comment>
<feature type="binding site" evidence="8">
    <location>
        <position position="58"/>
    </location>
    <ligand>
        <name>beta-alanine</name>
        <dbReference type="ChEBI" id="CHEBI:57966"/>
    </ligand>
</feature>
<dbReference type="PANTHER" id="PTHR21299:SF1">
    <property type="entry name" value="PANTOATE--BETA-ALANINE LIGASE"/>
    <property type="match status" value="1"/>
</dbReference>
<feature type="binding site" evidence="8">
    <location>
        <begin position="180"/>
        <end position="183"/>
    </location>
    <ligand>
        <name>ATP</name>
        <dbReference type="ChEBI" id="CHEBI:30616"/>
    </ligand>
</feature>
<keyword evidence="3 8" id="KW-0436">Ligase</keyword>
<dbReference type="Gene3D" id="3.30.1300.10">
    <property type="entry name" value="Pantoate-beta-alanine ligase, C-terminal domain"/>
    <property type="match status" value="1"/>
</dbReference>
<comment type="subunit">
    <text evidence="8">Homodimer.</text>
</comment>
<dbReference type="GO" id="GO:0005524">
    <property type="term" value="F:ATP binding"/>
    <property type="evidence" value="ECO:0007669"/>
    <property type="project" value="UniProtKB-KW"/>
</dbReference>
<feature type="binding site" evidence="8">
    <location>
        <position position="149"/>
    </location>
    <ligand>
        <name>(R)-pantoate</name>
        <dbReference type="ChEBI" id="CHEBI:15980"/>
    </ligand>
</feature>
<feature type="binding site" evidence="8">
    <location>
        <position position="58"/>
    </location>
    <ligand>
        <name>(R)-pantoate</name>
        <dbReference type="ChEBI" id="CHEBI:15980"/>
    </ligand>
</feature>
<proteinExistence type="inferred from homology"/>
<feature type="binding site" evidence="8">
    <location>
        <position position="172"/>
    </location>
    <ligand>
        <name>ATP</name>
        <dbReference type="ChEBI" id="CHEBI:30616"/>
    </ligand>
</feature>
<dbReference type="GO" id="GO:0015940">
    <property type="term" value="P:pantothenate biosynthetic process"/>
    <property type="evidence" value="ECO:0007669"/>
    <property type="project" value="UniProtKB-UniRule"/>
</dbReference>
<comment type="similarity">
    <text evidence="2 8">Belongs to the pantothenate synthetase family.</text>
</comment>
<evidence type="ECO:0000256" key="1">
    <source>
        <dbReference type="ARBA" id="ARBA00004990"/>
    </source>
</evidence>
<dbReference type="UniPathway" id="UPA00028">
    <property type="reaction ID" value="UER00005"/>
</dbReference>
<keyword evidence="8" id="KW-0963">Cytoplasm</keyword>
<comment type="miscellaneous">
    <text evidence="8">The reaction proceeds by a bi uni uni bi ping pong mechanism.</text>
</comment>
<evidence type="ECO:0000313" key="10">
    <source>
        <dbReference type="Proteomes" id="UP000234857"/>
    </source>
</evidence>
<comment type="caution">
    <text evidence="9">The sequence shown here is derived from an EMBL/GenBank/DDBJ whole genome shotgun (WGS) entry which is preliminary data.</text>
</comment>
<comment type="pathway">
    <text evidence="1 8">Cofactor biosynthesis; (R)-pantothenate biosynthesis; (R)-pantothenate from (R)-pantoate and beta-alanine: step 1/1.</text>
</comment>
<dbReference type="InterPro" id="IPR003721">
    <property type="entry name" value="Pantoate_ligase"/>
</dbReference>
<evidence type="ECO:0000256" key="4">
    <source>
        <dbReference type="ARBA" id="ARBA00022655"/>
    </source>
</evidence>
<dbReference type="Pfam" id="PF02569">
    <property type="entry name" value="Pantoate_ligase"/>
    <property type="match status" value="1"/>
</dbReference>
<dbReference type="InterPro" id="IPR042176">
    <property type="entry name" value="Pantoate_ligase_C"/>
</dbReference>
<dbReference type="InterPro" id="IPR014729">
    <property type="entry name" value="Rossmann-like_a/b/a_fold"/>
</dbReference>
<name>A0A2N5ZHF7_MUIH1</name>
<sequence>MHIFKDVKSYSKWRESIDTSVGFVPTMGCLHAGHSFLVQNSVKENENTVVSIFVNPTQFGPNEDFEKYPRTIDDDIRLLEETGCSAVFLPYNKMMYDNPKVFVDVDELDEMLCGEKRPGHFKGVLTVVAKLFNIIRPTRAYFGEKDYQQFVIINKMVKDLFFELEMRMIPIVREKDGLALSSRNRYLCEEHRKHAVILSEIIRFAQENCFEGMKITEAYKMIRNKFLENIPDFMKVDYVDIRNGNDFRFEDNITRDSRIFLAIYCGETRLIDNGKIL</sequence>
<dbReference type="SUPFAM" id="SSF52374">
    <property type="entry name" value="Nucleotidylyl transferase"/>
    <property type="match status" value="1"/>
</dbReference>
<organism evidence="9 10">
    <name type="scientific">Muiribacterium halophilum</name>
    <dbReference type="NCBI Taxonomy" id="2053465"/>
    <lineage>
        <taxon>Bacteria</taxon>
        <taxon>Candidatus Muiribacteriota</taxon>
        <taxon>Candidatus Muiribacteriia</taxon>
        <taxon>Candidatus Muiribacteriales</taxon>
        <taxon>Candidatus Muiribacteriaceae</taxon>
        <taxon>Candidatus Muiribacterium</taxon>
    </lineage>
</organism>
<dbReference type="PANTHER" id="PTHR21299">
    <property type="entry name" value="CYTIDYLATE KINASE/PANTOATE-BETA-ALANINE LIGASE"/>
    <property type="match status" value="1"/>
</dbReference>
<dbReference type="GO" id="GO:0004592">
    <property type="term" value="F:pantoate-beta-alanine ligase activity"/>
    <property type="evidence" value="ECO:0007669"/>
    <property type="project" value="UniProtKB-UniRule"/>
</dbReference>
<feature type="binding site" evidence="8">
    <location>
        <begin position="143"/>
        <end position="146"/>
    </location>
    <ligand>
        <name>ATP</name>
        <dbReference type="ChEBI" id="CHEBI:30616"/>
    </ligand>
</feature>
<comment type="function">
    <text evidence="8">Catalyzes the condensation of pantoate with beta-alanine in an ATP-dependent reaction via a pantoyl-adenylate intermediate.</text>
</comment>
<evidence type="ECO:0000256" key="7">
    <source>
        <dbReference type="ARBA" id="ARBA00048258"/>
    </source>
</evidence>
<comment type="subcellular location">
    <subcellularLocation>
        <location evidence="8">Cytoplasm</location>
    </subcellularLocation>
</comment>
<reference evidence="9 10" key="1">
    <citation type="submission" date="2017-11" db="EMBL/GenBank/DDBJ databases">
        <title>Genome-resolved metagenomics identifies genetic mobility, metabolic interactions, and unexpected diversity in perchlorate-reducing communities.</title>
        <authorList>
            <person name="Barnum T.P."/>
            <person name="Figueroa I.A."/>
            <person name="Carlstrom C.I."/>
            <person name="Lucas L.N."/>
            <person name="Engelbrektson A.L."/>
            <person name="Coates J.D."/>
        </authorList>
    </citation>
    <scope>NUCLEOTIDE SEQUENCE [LARGE SCALE GENOMIC DNA]</scope>
    <source>
        <strain evidence="9">BM706</strain>
    </source>
</reference>
<dbReference type="NCBIfam" id="TIGR00018">
    <property type="entry name" value="panC"/>
    <property type="match status" value="1"/>
</dbReference>